<proteinExistence type="predicted"/>
<accession>A0A5N6ASH6</accession>
<comment type="caution">
    <text evidence="7">The sequence shown here is derived from an EMBL/GenBank/DDBJ whole genome shotgun (WGS) entry which is preliminary data.</text>
</comment>
<dbReference type="GO" id="GO:0003677">
    <property type="term" value="F:DNA binding"/>
    <property type="evidence" value="ECO:0007669"/>
    <property type="project" value="InterPro"/>
</dbReference>
<feature type="binding site" evidence="5">
    <location>
        <begin position="220"/>
        <end position="227"/>
    </location>
    <ligand>
        <name>ATP</name>
        <dbReference type="ChEBI" id="CHEBI:30616"/>
    </ligand>
</feature>
<dbReference type="GO" id="GO:0005524">
    <property type="term" value="F:ATP binding"/>
    <property type="evidence" value="ECO:0007669"/>
    <property type="project" value="UniProtKB-UniRule"/>
</dbReference>
<dbReference type="GO" id="GO:0016787">
    <property type="term" value="F:hydrolase activity"/>
    <property type="evidence" value="ECO:0007669"/>
    <property type="project" value="UniProtKB-UniRule"/>
</dbReference>
<evidence type="ECO:0000313" key="7">
    <source>
        <dbReference type="EMBL" id="KAB8171063.1"/>
    </source>
</evidence>
<dbReference type="EMBL" id="VDLY02000001">
    <property type="protein sequence ID" value="KAB8171063.1"/>
    <property type="molecule type" value="Genomic_DNA"/>
</dbReference>
<dbReference type="InterPro" id="IPR014016">
    <property type="entry name" value="UvrD-like_ATP-bd"/>
</dbReference>
<evidence type="ECO:0000256" key="3">
    <source>
        <dbReference type="ARBA" id="ARBA00022806"/>
    </source>
</evidence>
<keyword evidence="1 5" id="KW-0547">Nucleotide-binding</keyword>
<dbReference type="GO" id="GO:0000725">
    <property type="term" value="P:recombinational repair"/>
    <property type="evidence" value="ECO:0007669"/>
    <property type="project" value="TreeGrafter"/>
</dbReference>
<dbReference type="OrthoDB" id="9787585at2"/>
<protein>
    <submittedName>
        <fullName evidence="7">AAA family ATPase</fullName>
    </submittedName>
</protein>
<dbReference type="InterPro" id="IPR000212">
    <property type="entry name" value="DNA_helicase_UvrD/REP"/>
</dbReference>
<gene>
    <name evidence="7" type="ORF">FH607_001710</name>
</gene>
<dbReference type="SUPFAM" id="SSF52540">
    <property type="entry name" value="P-loop containing nucleoside triphosphate hydrolases"/>
    <property type="match status" value="1"/>
</dbReference>
<dbReference type="InterPro" id="IPR027417">
    <property type="entry name" value="P-loop_NTPase"/>
</dbReference>
<evidence type="ECO:0000256" key="5">
    <source>
        <dbReference type="PROSITE-ProRule" id="PRU00560"/>
    </source>
</evidence>
<dbReference type="GO" id="GO:0005829">
    <property type="term" value="C:cytosol"/>
    <property type="evidence" value="ECO:0007669"/>
    <property type="project" value="TreeGrafter"/>
</dbReference>
<sequence>MSSGGESPEIAAEQAYVDGLHTRLDTLRNEAVAALDATLASTGLTHQGLVERDLSAHELARRVAQLDAVESGLCFGRLDMAGTAVEKGGDEIGEVAGTRATANAETRYVGRLGLRADDGELTPLLIDWRAPAARPFYVATALHPDRVRRRRHIRSRGRRVIGIWDEDFSGGTSEVNGDAALLEALTAARTDRMSDIVPTIQAEQDEVIRAPHAGVLVVQGGPGTGKTAVALHRAAYLLYTRRERLARSGVLVVGPTATFLSYIGEVLPSLGETGVLLATVDRLFPGVTARRAEPAASAEIKGRLAMAEVLAAAVEDRERPPDEGCRLVLDRQPLTVPHEACARLVERTRQAGLRHNEAAPVFRGLFLDELVERVAARYGTDVLDGSPLLTGADLEVIREELAEDPEVLGAADALWPVLTPTALLAGLLGSRERLAAAAPGLTEAERAALHRPGAPAGWTAADVPLLDEAAELLGPVPPGGPDPAEVERAEAVRLAREALDVAYGSRGAEVENAEDAEELAAWDLVDAEALAERQAEVDVRTPAQRAAADRTWAFGHVVVDEAQELSPMAWRLVMRRCPSRSMTLVGDIAQAGSAGGAASWDEVLAPHVGDRWRLAELTVNYRLPAEVAEVAAGVLARIDPARRAPRAVRAAGERPWWRRAADASPAGLAAGAAELAAAARAARPAERVAVLVPRGLLAEARRAVAALDPGEDVGGGADGIVVLDPAEAKGLEFDAVLVVDPERMVTEGPRGLGDLYVALTRPTRRLGLLHPGAAPPAGLPGLAGLPGVAELPGVAREKDAAARP</sequence>
<dbReference type="Gene3D" id="3.40.50.300">
    <property type="entry name" value="P-loop containing nucleotide triphosphate hydrolases"/>
    <property type="match status" value="3"/>
</dbReference>
<dbReference type="PROSITE" id="PS51198">
    <property type="entry name" value="UVRD_HELICASE_ATP_BIND"/>
    <property type="match status" value="1"/>
</dbReference>
<evidence type="ECO:0000256" key="4">
    <source>
        <dbReference type="ARBA" id="ARBA00022840"/>
    </source>
</evidence>
<dbReference type="Proteomes" id="UP000314251">
    <property type="component" value="Unassembled WGS sequence"/>
</dbReference>
<keyword evidence="3 5" id="KW-0347">Helicase</keyword>
<dbReference type="PANTHER" id="PTHR11070:SF45">
    <property type="entry name" value="DNA 3'-5' HELICASE"/>
    <property type="match status" value="1"/>
</dbReference>
<organism evidence="7 8">
    <name type="scientific">Streptomyces mimosae</name>
    <dbReference type="NCBI Taxonomy" id="2586635"/>
    <lineage>
        <taxon>Bacteria</taxon>
        <taxon>Bacillati</taxon>
        <taxon>Actinomycetota</taxon>
        <taxon>Actinomycetes</taxon>
        <taxon>Kitasatosporales</taxon>
        <taxon>Streptomycetaceae</taxon>
        <taxon>Streptomyces</taxon>
    </lineage>
</organism>
<evidence type="ECO:0000259" key="6">
    <source>
        <dbReference type="PROSITE" id="PS51198"/>
    </source>
</evidence>
<dbReference type="GO" id="GO:0043138">
    <property type="term" value="F:3'-5' DNA helicase activity"/>
    <property type="evidence" value="ECO:0007669"/>
    <property type="project" value="TreeGrafter"/>
</dbReference>
<feature type="domain" description="UvrD-like helicase ATP-binding" evidence="6">
    <location>
        <begin position="199"/>
        <end position="624"/>
    </location>
</feature>
<evidence type="ECO:0000256" key="2">
    <source>
        <dbReference type="ARBA" id="ARBA00022801"/>
    </source>
</evidence>
<evidence type="ECO:0000256" key="1">
    <source>
        <dbReference type="ARBA" id="ARBA00022741"/>
    </source>
</evidence>
<keyword evidence="4 5" id="KW-0067">ATP-binding</keyword>
<dbReference type="PANTHER" id="PTHR11070">
    <property type="entry name" value="UVRD / RECB / PCRA DNA HELICASE FAMILY MEMBER"/>
    <property type="match status" value="1"/>
</dbReference>
<keyword evidence="2 5" id="KW-0378">Hydrolase</keyword>
<name>A0A5N6ASH6_9ACTN</name>
<evidence type="ECO:0000313" key="8">
    <source>
        <dbReference type="Proteomes" id="UP000314251"/>
    </source>
</evidence>
<keyword evidence="8" id="KW-1185">Reference proteome</keyword>
<dbReference type="Pfam" id="PF13245">
    <property type="entry name" value="AAA_19"/>
    <property type="match status" value="1"/>
</dbReference>
<dbReference type="AlphaFoldDB" id="A0A5N6ASH6"/>
<reference evidence="7" key="1">
    <citation type="submission" date="2019-10" db="EMBL/GenBank/DDBJ databases">
        <title>Nonomuraea sp. nov., isolated from Phyllanthus amarus.</title>
        <authorList>
            <person name="Klykleung N."/>
            <person name="Tanasupawat S."/>
        </authorList>
    </citation>
    <scope>NUCLEOTIDE SEQUENCE [LARGE SCALE GENOMIC DNA]</scope>
    <source>
        <strain evidence="7">3MP-10</strain>
    </source>
</reference>